<name>A0A7R9B098_TIMSH</name>
<evidence type="ECO:0000256" key="1">
    <source>
        <dbReference type="ARBA" id="ARBA00022723"/>
    </source>
</evidence>
<evidence type="ECO:0000259" key="2">
    <source>
        <dbReference type="Pfam" id="PF03328"/>
    </source>
</evidence>
<dbReference type="EMBL" id="OC003276">
    <property type="protein sequence ID" value="CAD7263072.1"/>
    <property type="molecule type" value="Genomic_DNA"/>
</dbReference>
<dbReference type="Pfam" id="PF03328">
    <property type="entry name" value="HpcH_HpaI"/>
    <property type="match status" value="2"/>
</dbReference>
<dbReference type="AlphaFoldDB" id="A0A7R9B098"/>
<dbReference type="InterPro" id="IPR040442">
    <property type="entry name" value="Pyrv_kinase-like_dom_sf"/>
</dbReference>
<dbReference type="GO" id="GO:0106064">
    <property type="term" value="P:regulation of cobalamin metabolic process"/>
    <property type="evidence" value="ECO:0007669"/>
    <property type="project" value="TreeGrafter"/>
</dbReference>
<protein>
    <recommendedName>
        <fullName evidence="2">HpcH/HpaI aldolase/citrate lyase domain-containing protein</fullName>
    </recommendedName>
</protein>
<organism evidence="3">
    <name type="scientific">Timema shepardi</name>
    <name type="common">Walking stick</name>
    <dbReference type="NCBI Taxonomy" id="629360"/>
    <lineage>
        <taxon>Eukaryota</taxon>
        <taxon>Metazoa</taxon>
        <taxon>Ecdysozoa</taxon>
        <taxon>Arthropoda</taxon>
        <taxon>Hexapoda</taxon>
        <taxon>Insecta</taxon>
        <taxon>Pterygota</taxon>
        <taxon>Neoptera</taxon>
        <taxon>Polyneoptera</taxon>
        <taxon>Phasmatodea</taxon>
        <taxon>Timematodea</taxon>
        <taxon>Timematoidea</taxon>
        <taxon>Timematidae</taxon>
        <taxon>Timema</taxon>
    </lineage>
</organism>
<accession>A0A7R9B098</accession>
<dbReference type="SUPFAM" id="SSF51621">
    <property type="entry name" value="Phosphoenolpyruvate/pyruvate domain"/>
    <property type="match status" value="2"/>
</dbReference>
<reference evidence="3" key="1">
    <citation type="submission" date="2020-11" db="EMBL/GenBank/DDBJ databases">
        <authorList>
            <person name="Tran Van P."/>
        </authorList>
    </citation>
    <scope>NUCLEOTIDE SEQUENCE</scope>
</reference>
<feature type="domain" description="HpcH/HpaI aldolase/citrate lyase" evidence="2">
    <location>
        <begin position="247"/>
        <end position="338"/>
    </location>
</feature>
<gene>
    <name evidence="3" type="ORF">TSIB3V08_LOCUS7163</name>
</gene>
<dbReference type="PANTHER" id="PTHR11105:SF0">
    <property type="entry name" value="CITRAMALYL-COA LYASE, MITOCHONDRIAL"/>
    <property type="match status" value="1"/>
</dbReference>
<dbReference type="PANTHER" id="PTHR11105">
    <property type="entry name" value="CITRATE LYASE SUBUNIT BETA-RELATED"/>
    <property type="match status" value="1"/>
</dbReference>
<dbReference type="GO" id="GO:0047777">
    <property type="term" value="F:(S)-citramalyl-CoA lyase activity"/>
    <property type="evidence" value="ECO:0007669"/>
    <property type="project" value="TreeGrafter"/>
</dbReference>
<dbReference type="InterPro" id="IPR040186">
    <property type="entry name" value="Citramalyl-CoA_lyase"/>
</dbReference>
<sequence>MSFTAGTRLLYKLEATFHHMVRYYSSRRAVLYVPGDDTRKLNKALSLDVDCIVMDCEDGVASNRKEEARVTVRRWLDEGRASTSTSEWSVRVNSVESGLCREDLQTVLGGANKPSTLLLPKVESKEHIEWLMSGCQKMNLIMYVESARAVLNLPDICRRAEQLSSTAPLKPAALVFGSDDLCASLGSYRHERCVGEYPNYPDIAPLKPAALVFGSDDLCASLGSYRHERCVGEYPNYPDIAPLKPAALVFGSDDLCASLGLYSHERCCLLSAVWPGVTRSDDGTEILYARQKLVLVAKAFHLQAIDMVHINFQDLDGLRGQCEAGARMGYTGKQVIHPGQIPIVQQAFMPAPATVEWAEGLIAAFQEHQRIGKVIKVCQELSRFLRFFSTGSVCLQREYDRYATVAPSREHNQVGFVKQERVMLRNSRRMDRITASRFRNNVQSIGMVVK</sequence>
<dbReference type="InterPro" id="IPR015813">
    <property type="entry name" value="Pyrv/PenolPyrv_kinase-like_dom"/>
</dbReference>
<feature type="domain" description="HpcH/HpaI aldolase/citrate lyase" evidence="2">
    <location>
        <begin position="28"/>
        <end position="191"/>
    </location>
</feature>
<dbReference type="InterPro" id="IPR005000">
    <property type="entry name" value="Aldolase/citrate-lyase_domain"/>
</dbReference>
<evidence type="ECO:0000313" key="3">
    <source>
        <dbReference type="EMBL" id="CAD7263072.1"/>
    </source>
</evidence>
<proteinExistence type="predicted"/>
<keyword evidence="1" id="KW-0479">Metal-binding</keyword>
<dbReference type="Gene3D" id="3.20.20.60">
    <property type="entry name" value="Phosphoenolpyruvate-binding domains"/>
    <property type="match status" value="2"/>
</dbReference>
<dbReference type="GO" id="GO:0046872">
    <property type="term" value="F:metal ion binding"/>
    <property type="evidence" value="ECO:0007669"/>
    <property type="project" value="UniProtKB-KW"/>
</dbReference>